<proteinExistence type="predicted"/>
<dbReference type="SMART" id="SM00448">
    <property type="entry name" value="REC"/>
    <property type="match status" value="1"/>
</dbReference>
<evidence type="ECO:0000256" key="3">
    <source>
        <dbReference type="ARBA" id="ARBA00022553"/>
    </source>
</evidence>
<evidence type="ECO:0000256" key="2">
    <source>
        <dbReference type="ARBA" id="ARBA00012438"/>
    </source>
</evidence>
<keyword evidence="5" id="KW-0418">Kinase</keyword>
<dbReference type="InterPro" id="IPR005467">
    <property type="entry name" value="His_kinase_dom"/>
</dbReference>
<organism evidence="10 11">
    <name type="scientific">Paragemmobacter amnigenus</name>
    <dbReference type="NCBI Taxonomy" id="2852097"/>
    <lineage>
        <taxon>Bacteria</taxon>
        <taxon>Pseudomonadati</taxon>
        <taxon>Pseudomonadota</taxon>
        <taxon>Alphaproteobacteria</taxon>
        <taxon>Rhodobacterales</taxon>
        <taxon>Paracoccaceae</taxon>
        <taxon>Paragemmobacter</taxon>
    </lineage>
</organism>
<keyword evidence="7" id="KW-0812">Transmembrane</keyword>
<protein>
    <recommendedName>
        <fullName evidence="2">histidine kinase</fullName>
        <ecNumber evidence="2">2.7.13.3</ecNumber>
    </recommendedName>
</protein>
<dbReference type="SMART" id="SM00387">
    <property type="entry name" value="HATPase_c"/>
    <property type="match status" value="1"/>
</dbReference>
<dbReference type="SUPFAM" id="SSF52172">
    <property type="entry name" value="CheY-like"/>
    <property type="match status" value="1"/>
</dbReference>
<evidence type="ECO:0000313" key="11">
    <source>
        <dbReference type="Proteomes" id="UP000731907"/>
    </source>
</evidence>
<dbReference type="PANTHER" id="PTHR43047:SF72">
    <property type="entry name" value="OSMOSENSING HISTIDINE PROTEIN KINASE SLN1"/>
    <property type="match status" value="1"/>
</dbReference>
<dbReference type="Proteomes" id="UP000731907">
    <property type="component" value="Unassembled WGS sequence"/>
</dbReference>
<dbReference type="Gene3D" id="1.10.287.130">
    <property type="match status" value="1"/>
</dbReference>
<dbReference type="InterPro" id="IPR011006">
    <property type="entry name" value="CheY-like_superfamily"/>
</dbReference>
<gene>
    <name evidence="10" type="ORF">GU927_006705</name>
</gene>
<evidence type="ECO:0000259" key="8">
    <source>
        <dbReference type="PROSITE" id="PS50109"/>
    </source>
</evidence>
<feature type="domain" description="Histidine kinase" evidence="8">
    <location>
        <begin position="300"/>
        <end position="518"/>
    </location>
</feature>
<feature type="modified residue" description="4-aspartylphosphate" evidence="6">
    <location>
        <position position="586"/>
    </location>
</feature>
<dbReference type="Gene3D" id="1.20.120.160">
    <property type="entry name" value="HPT domain"/>
    <property type="match status" value="1"/>
</dbReference>
<evidence type="ECO:0000256" key="5">
    <source>
        <dbReference type="ARBA" id="ARBA00022777"/>
    </source>
</evidence>
<dbReference type="PRINTS" id="PR00344">
    <property type="entry name" value="BCTRLSENSOR"/>
</dbReference>
<sequence>MTHRNGATFRGRPEVTPARGAALVFALALLFGLFWAGASEKAAVTSFARSFEARFAAEIDRRKAVLDGFANAVGQYDVPDPQVRQLATDLAEPVGAWFVIVRPGQEAVYEMMTLGDGAIPPSIARTDQRYAVPLKAEKRASVTKAAVLTDVFIGLKSAVPTVSLVREVSFGQQLRYVYLSHSVDSFGPLLDVDAPVGMHVDLRDANGARVQHAERWIDNLSIHDSWLVSVFFTKHAVHELPFGWTVSVHRHWLRPSTLAIPVLFAVVMSLLAHVLLRRAPRPQPVDATQPLRDRLAFVLTLGHELRSPLLSLLSAIDAVKRKPDRGAEAFLDHATREAHGLLRLIDDVLDCAKLSQSDILVHEEPYSPEELARACIETVQPTIYPGVQLEVTVEGLAEPLVGDRSKIRQILLNFLTNAAKFTMQGTIALKVGVREKAPGLAEVVIVVSDTGEGMDERTLSHLFQRAGVLEGGVERNPKGNGLGLVTARLLAEAMGGTVGADSRQGSGSMFWLRLDQRVAPGQPKGATLSDACLRGMRIVVAEDDPIIGRVIVDDLSACGAQVTLVSDGQELVDICLAESFDVILTDLRMPRVSGYDAISRIRSTLHDAVPPVFAISAHYAASPFAQDGEGLFDGVLPKPFTVRNFVALLGEMHEAEEEVIAHDLPQMEALLRAYGARAGTLAQEVCDSVTSGYEECRQTRELQRIGAICHRLSGVTLTIGMKRLGLQLLEVEQLCEAGDPQAVEEALVRLGPVIAEACDLLRARAEKAVLAAAA</sequence>
<dbReference type="RefSeq" id="WP_161761582.1">
    <property type="nucleotide sequence ID" value="NZ_JAAATX020000004.1"/>
</dbReference>
<keyword evidence="3 6" id="KW-0597">Phosphoprotein</keyword>
<comment type="caution">
    <text evidence="10">The sequence shown here is derived from an EMBL/GenBank/DDBJ whole genome shotgun (WGS) entry which is preliminary data.</text>
</comment>
<evidence type="ECO:0000256" key="7">
    <source>
        <dbReference type="SAM" id="Phobius"/>
    </source>
</evidence>
<dbReference type="PROSITE" id="PS50110">
    <property type="entry name" value="RESPONSE_REGULATORY"/>
    <property type="match status" value="1"/>
</dbReference>
<dbReference type="Gene3D" id="3.30.565.10">
    <property type="entry name" value="Histidine kinase-like ATPase, C-terminal domain"/>
    <property type="match status" value="1"/>
</dbReference>
<comment type="catalytic activity">
    <reaction evidence="1">
        <text>ATP + protein L-histidine = ADP + protein N-phospho-L-histidine.</text>
        <dbReference type="EC" id="2.7.13.3"/>
    </reaction>
</comment>
<keyword evidence="7" id="KW-1133">Transmembrane helix</keyword>
<dbReference type="InterPro" id="IPR036890">
    <property type="entry name" value="HATPase_C_sf"/>
</dbReference>
<dbReference type="InterPro" id="IPR004358">
    <property type="entry name" value="Sig_transdc_His_kin-like_C"/>
</dbReference>
<dbReference type="PANTHER" id="PTHR43047">
    <property type="entry name" value="TWO-COMPONENT HISTIDINE PROTEIN KINASE"/>
    <property type="match status" value="1"/>
</dbReference>
<dbReference type="InterPro" id="IPR036097">
    <property type="entry name" value="HisK_dim/P_sf"/>
</dbReference>
<dbReference type="PROSITE" id="PS50109">
    <property type="entry name" value="HIS_KIN"/>
    <property type="match status" value="1"/>
</dbReference>
<evidence type="ECO:0000256" key="6">
    <source>
        <dbReference type="PROSITE-ProRule" id="PRU00169"/>
    </source>
</evidence>
<feature type="transmembrane region" description="Helical" evidence="7">
    <location>
        <begin position="20"/>
        <end position="38"/>
    </location>
</feature>
<dbReference type="EMBL" id="JAAATX020000004">
    <property type="protein sequence ID" value="MBU9697534.1"/>
    <property type="molecule type" value="Genomic_DNA"/>
</dbReference>
<dbReference type="InterPro" id="IPR003594">
    <property type="entry name" value="HATPase_dom"/>
</dbReference>
<dbReference type="Pfam" id="PF00512">
    <property type="entry name" value="HisKA"/>
    <property type="match status" value="1"/>
</dbReference>
<dbReference type="InterPro" id="IPR036641">
    <property type="entry name" value="HPT_dom_sf"/>
</dbReference>
<accession>A0ABS6J198</accession>
<dbReference type="CDD" id="cd17546">
    <property type="entry name" value="REC_hyHK_CKI1_RcsC-like"/>
    <property type="match status" value="1"/>
</dbReference>
<dbReference type="EC" id="2.7.13.3" evidence="2"/>
<dbReference type="InterPro" id="IPR001789">
    <property type="entry name" value="Sig_transdc_resp-reg_receiver"/>
</dbReference>
<dbReference type="Pfam" id="PF00072">
    <property type="entry name" value="Response_reg"/>
    <property type="match status" value="1"/>
</dbReference>
<keyword evidence="4" id="KW-0808">Transferase</keyword>
<dbReference type="SUPFAM" id="SSF47226">
    <property type="entry name" value="Histidine-containing phosphotransfer domain, HPT domain"/>
    <property type="match status" value="1"/>
</dbReference>
<dbReference type="SUPFAM" id="SSF55874">
    <property type="entry name" value="ATPase domain of HSP90 chaperone/DNA topoisomerase II/histidine kinase"/>
    <property type="match status" value="1"/>
</dbReference>
<keyword evidence="7" id="KW-0472">Membrane</keyword>
<evidence type="ECO:0000259" key="9">
    <source>
        <dbReference type="PROSITE" id="PS50110"/>
    </source>
</evidence>
<evidence type="ECO:0000256" key="4">
    <source>
        <dbReference type="ARBA" id="ARBA00022679"/>
    </source>
</evidence>
<dbReference type="SMART" id="SM00388">
    <property type="entry name" value="HisKA"/>
    <property type="match status" value="1"/>
</dbReference>
<dbReference type="SUPFAM" id="SSF47384">
    <property type="entry name" value="Homodimeric domain of signal transducing histidine kinase"/>
    <property type="match status" value="1"/>
</dbReference>
<evidence type="ECO:0000256" key="1">
    <source>
        <dbReference type="ARBA" id="ARBA00000085"/>
    </source>
</evidence>
<feature type="domain" description="Response regulatory" evidence="9">
    <location>
        <begin position="537"/>
        <end position="653"/>
    </location>
</feature>
<reference evidence="10 11" key="1">
    <citation type="submission" date="2021-06" db="EMBL/GenBank/DDBJ databases">
        <title>Rhodobacteraceae bacterium strain HSP-20.</title>
        <authorList>
            <person name="Chen W.-M."/>
        </authorList>
    </citation>
    <scope>NUCLEOTIDE SEQUENCE [LARGE SCALE GENOMIC DNA]</scope>
    <source>
        <strain evidence="10 11">HSP-20</strain>
    </source>
</reference>
<evidence type="ECO:0000313" key="10">
    <source>
        <dbReference type="EMBL" id="MBU9697534.1"/>
    </source>
</evidence>
<dbReference type="Pfam" id="PF02518">
    <property type="entry name" value="HATPase_c"/>
    <property type="match status" value="1"/>
</dbReference>
<dbReference type="Gene3D" id="3.40.50.2300">
    <property type="match status" value="1"/>
</dbReference>
<name>A0ABS6J198_9RHOB</name>
<keyword evidence="11" id="KW-1185">Reference proteome</keyword>
<dbReference type="InterPro" id="IPR003661">
    <property type="entry name" value="HisK_dim/P_dom"/>
</dbReference>